<feature type="region of interest" description="Disordered" evidence="1">
    <location>
        <begin position="1"/>
        <end position="40"/>
    </location>
</feature>
<dbReference type="HOGENOM" id="CLU_923069_0_0_1"/>
<organism evidence="3 4">
    <name type="scientific">Ustilago hordei</name>
    <name type="common">Barley covered smut fungus</name>
    <dbReference type="NCBI Taxonomy" id="120017"/>
    <lineage>
        <taxon>Eukaryota</taxon>
        <taxon>Fungi</taxon>
        <taxon>Dikarya</taxon>
        <taxon>Basidiomycota</taxon>
        <taxon>Ustilaginomycotina</taxon>
        <taxon>Ustilaginomycetes</taxon>
        <taxon>Ustilaginales</taxon>
        <taxon>Ustilaginaceae</taxon>
        <taxon>Ustilago</taxon>
    </lineage>
</organism>
<dbReference type="STRING" id="1128400.I2FLU6"/>
<keyword evidence="4" id="KW-1185">Reference proteome</keyword>
<accession>I2FLU6</accession>
<feature type="domain" description="Reverse transcriptase Ty1/copia-type" evidence="2">
    <location>
        <begin position="139"/>
        <end position="298"/>
    </location>
</feature>
<reference evidence="3 4" key="1">
    <citation type="journal article" date="2012" name="Plant Cell">
        <title>Genome comparison of barley and maize smut fungi reveals targeted loss of RNA silencing components and species-specific presence of transposable elements.</title>
        <authorList>
            <person name="Laurie J.D."/>
            <person name="Ali S."/>
            <person name="Linning R."/>
            <person name="Mannhaupt G."/>
            <person name="Wong P."/>
            <person name="Gueldener U."/>
            <person name="Muensterkoetter M."/>
            <person name="Moore R."/>
            <person name="Kahmann R."/>
            <person name="Bakkeren G."/>
            <person name="Schirawski J."/>
        </authorList>
    </citation>
    <scope>NUCLEOTIDE SEQUENCE [LARGE SCALE GENOMIC DNA]</scope>
    <source>
        <strain evidence="4">Uh4875-4</strain>
    </source>
</reference>
<evidence type="ECO:0000259" key="2">
    <source>
        <dbReference type="Pfam" id="PF07727"/>
    </source>
</evidence>
<proteinExistence type="predicted"/>
<evidence type="ECO:0000313" key="4">
    <source>
        <dbReference type="Proteomes" id="UP000006174"/>
    </source>
</evidence>
<dbReference type="eggNOG" id="KOG0017">
    <property type="taxonomic scope" value="Eukaryota"/>
</dbReference>
<evidence type="ECO:0000313" key="3">
    <source>
        <dbReference type="EMBL" id="CCF47884.1"/>
    </source>
</evidence>
<sequence>DIHDKDLQQPIDDAYQPHEEQDMGFEGDDITHNSDDDESRTTLTLDKTNENNTKIARVQQSNPGLHPIMITESLQIYNKQLPQSRVLYRFQEKLCCQGRFTQSPTPPQKDASASIITIGNLKPTSSMSRWTPTEFPTVLIITAKLNWEINSINIKQAYLNASLNHDIYLKPPEGANMAPGKAYKLLKSLYGLKQSRHEWHKELDSHLWYLGFFPSQAVPCVYLKATGNDQVIITVYVDNMLIAAPRQQQINTVKQAIIKKWQIKDNGLVTEFLKIKIMCNQKDQTINLDQQAYIKENIDEWI</sequence>
<dbReference type="EMBL" id="CAGI01000002">
    <property type="protein sequence ID" value="CCF47884.1"/>
    <property type="molecule type" value="Genomic_DNA"/>
</dbReference>
<dbReference type="Proteomes" id="UP000006174">
    <property type="component" value="Unassembled WGS sequence"/>
</dbReference>
<dbReference type="SUPFAM" id="SSF56672">
    <property type="entry name" value="DNA/RNA polymerases"/>
    <property type="match status" value="1"/>
</dbReference>
<feature type="non-terminal residue" evidence="3">
    <location>
        <position position="302"/>
    </location>
</feature>
<dbReference type="Pfam" id="PF07727">
    <property type="entry name" value="RVT_2"/>
    <property type="match status" value="1"/>
</dbReference>
<dbReference type="InterPro" id="IPR043502">
    <property type="entry name" value="DNA/RNA_pol_sf"/>
</dbReference>
<dbReference type="InterPro" id="IPR013103">
    <property type="entry name" value="RVT_2"/>
</dbReference>
<protein>
    <recommendedName>
        <fullName evidence="2">Reverse transcriptase Ty1/copia-type domain-containing protein</fullName>
    </recommendedName>
</protein>
<gene>
    <name evidence="3" type="ORF">UHOR_12016</name>
</gene>
<comment type="caution">
    <text evidence="3">The sequence shown here is derived from an EMBL/GenBank/DDBJ whole genome shotgun (WGS) entry which is preliminary data.</text>
</comment>
<evidence type="ECO:0000256" key="1">
    <source>
        <dbReference type="SAM" id="MobiDB-lite"/>
    </source>
</evidence>
<dbReference type="AlphaFoldDB" id="I2FLU6"/>
<name>I2FLU6_USTHO</name>